<feature type="repeat" description="TPR" evidence="3">
    <location>
        <begin position="161"/>
        <end position="194"/>
    </location>
</feature>
<dbReference type="SUPFAM" id="SSF48452">
    <property type="entry name" value="TPR-like"/>
    <property type="match status" value="1"/>
</dbReference>
<dbReference type="eggNOG" id="COG0457">
    <property type="taxonomic scope" value="Bacteria"/>
</dbReference>
<name>U6RNU8_9BACT</name>
<dbReference type="Pfam" id="PF25062">
    <property type="entry name" value="ARM_TT21_N"/>
    <property type="match status" value="1"/>
</dbReference>
<dbReference type="InterPro" id="IPR019734">
    <property type="entry name" value="TPR_rpt"/>
</dbReference>
<dbReference type="InterPro" id="IPR056833">
    <property type="entry name" value="ARM_TT21_N"/>
</dbReference>
<keyword evidence="2 3" id="KW-0802">TPR repeat</keyword>
<feature type="repeat" description="TPR" evidence="3">
    <location>
        <begin position="229"/>
        <end position="262"/>
    </location>
</feature>
<dbReference type="InterPro" id="IPR011990">
    <property type="entry name" value="TPR-like_helical_dom_sf"/>
</dbReference>
<dbReference type="Pfam" id="PF14559">
    <property type="entry name" value="TPR_19"/>
    <property type="match status" value="1"/>
</dbReference>
<dbReference type="PANTHER" id="PTHR44858:SF1">
    <property type="entry name" value="UDP-N-ACETYLGLUCOSAMINE--PEPTIDE N-ACETYLGLUCOSAMINYLTRANSFERASE SPINDLY-RELATED"/>
    <property type="match status" value="1"/>
</dbReference>
<keyword evidence="1" id="KW-0677">Repeat</keyword>
<feature type="domain" description="Tetratricopeptide repeat protein 21A/21B N-terminal ARM repeat" evidence="5">
    <location>
        <begin position="146"/>
        <end position="278"/>
    </location>
</feature>
<feature type="region of interest" description="Disordered" evidence="4">
    <location>
        <begin position="1"/>
        <end position="21"/>
    </location>
</feature>
<evidence type="ECO:0000313" key="6">
    <source>
        <dbReference type="EMBL" id="EOA58284.1"/>
    </source>
</evidence>
<dbReference type="GO" id="GO:0009279">
    <property type="term" value="C:cell outer membrane"/>
    <property type="evidence" value="ECO:0007669"/>
    <property type="project" value="TreeGrafter"/>
</dbReference>
<dbReference type="RefSeq" id="WP_005936012.1">
    <property type="nucleotide sequence ID" value="NZ_KB890364.1"/>
</dbReference>
<protein>
    <recommendedName>
        <fullName evidence="5">Tetratricopeptide repeat protein 21A/21B N-terminal ARM repeat domain-containing protein</fullName>
    </recommendedName>
</protein>
<feature type="repeat" description="TPR" evidence="3">
    <location>
        <begin position="59"/>
        <end position="92"/>
    </location>
</feature>
<feature type="repeat" description="TPR" evidence="3">
    <location>
        <begin position="263"/>
        <end position="296"/>
    </location>
</feature>
<dbReference type="HOGENOM" id="CLU_003728_3_0_10"/>
<dbReference type="OrthoDB" id="1523851at2"/>
<comment type="caution">
    <text evidence="6">The sequence shown here is derived from an EMBL/GenBank/DDBJ whole genome shotgun (WGS) entry which is preliminary data.</text>
</comment>
<evidence type="ECO:0000256" key="1">
    <source>
        <dbReference type="ARBA" id="ARBA00022737"/>
    </source>
</evidence>
<evidence type="ECO:0000256" key="4">
    <source>
        <dbReference type="SAM" id="MobiDB-lite"/>
    </source>
</evidence>
<keyword evidence="7" id="KW-1185">Reference proteome</keyword>
<dbReference type="EMBL" id="AQHY01000004">
    <property type="protein sequence ID" value="EOA58284.1"/>
    <property type="molecule type" value="Genomic_DNA"/>
</dbReference>
<gene>
    <name evidence="6" type="ORF">HMPREF1534_00248</name>
</gene>
<evidence type="ECO:0000256" key="3">
    <source>
        <dbReference type="PROSITE-ProRule" id="PRU00339"/>
    </source>
</evidence>
<dbReference type="SMART" id="SM00028">
    <property type="entry name" value="TPR"/>
    <property type="match status" value="8"/>
</dbReference>
<dbReference type="PROSITE" id="PS50005">
    <property type="entry name" value="TPR"/>
    <property type="match status" value="5"/>
</dbReference>
<dbReference type="STRING" id="1121098.HMPREF1534_00248"/>
<dbReference type="PROSITE" id="PS50293">
    <property type="entry name" value="TPR_REGION"/>
    <property type="match status" value="1"/>
</dbReference>
<dbReference type="PANTHER" id="PTHR44858">
    <property type="entry name" value="TETRATRICOPEPTIDE REPEAT PROTEIN 6"/>
    <property type="match status" value="1"/>
</dbReference>
<feature type="repeat" description="TPR" evidence="3">
    <location>
        <begin position="195"/>
        <end position="228"/>
    </location>
</feature>
<reference evidence="6 7" key="1">
    <citation type="submission" date="2013-04" db="EMBL/GenBank/DDBJ databases">
        <title>The Genome Sequence of Bacteroides massiliensis DSM 17679.</title>
        <authorList>
            <consortium name="The Broad Institute Genomics Platform"/>
            <person name="Earl A."/>
            <person name="Ward D."/>
            <person name="Feldgarden M."/>
            <person name="Gevers D."/>
            <person name="Martens E."/>
            <person name="Fenner L."/>
            <person name="Roux V."/>
            <person name="Mallet M.N."/>
            <person name="Raoult D."/>
            <person name="Walker B."/>
            <person name="Young S."/>
            <person name="Zeng Q."/>
            <person name="Gargeya S."/>
            <person name="Fitzgerald M."/>
            <person name="Haas B."/>
            <person name="Abouelleil A."/>
            <person name="Allen A.W."/>
            <person name="Alvarado L."/>
            <person name="Arachchi H.M."/>
            <person name="Berlin A.M."/>
            <person name="Chapman S.B."/>
            <person name="Gainer-Dewar J."/>
            <person name="Goldberg J."/>
            <person name="Griggs A."/>
            <person name="Gujja S."/>
            <person name="Hansen M."/>
            <person name="Howarth C."/>
            <person name="Imamovic A."/>
            <person name="Ireland A."/>
            <person name="Larimer J."/>
            <person name="McCowan C."/>
            <person name="Murphy C."/>
            <person name="Pearson M."/>
            <person name="Poon T.W."/>
            <person name="Priest M."/>
            <person name="Roberts A."/>
            <person name="Saif S."/>
            <person name="Shea T."/>
            <person name="Sisk P."/>
            <person name="Sykes S."/>
            <person name="Wortman J."/>
            <person name="Nusbaum C."/>
            <person name="Birren B."/>
        </authorList>
    </citation>
    <scope>NUCLEOTIDE SEQUENCE [LARGE SCALE GENOMIC DNA]</scope>
    <source>
        <strain evidence="7">B84634 / Timone 84634 / DSM 17679 / JCM 13223</strain>
    </source>
</reference>
<evidence type="ECO:0000313" key="7">
    <source>
        <dbReference type="Proteomes" id="UP000017831"/>
    </source>
</evidence>
<dbReference type="AlphaFoldDB" id="U6RNU8"/>
<organism evidence="6 7">
    <name type="scientific">Phocaeicola massiliensis B84634 = Timone 84634 = DSM 17679 = JCM 13223</name>
    <dbReference type="NCBI Taxonomy" id="1121098"/>
    <lineage>
        <taxon>Bacteria</taxon>
        <taxon>Pseudomonadati</taxon>
        <taxon>Bacteroidota</taxon>
        <taxon>Bacteroidia</taxon>
        <taxon>Bacteroidales</taxon>
        <taxon>Bacteroidaceae</taxon>
        <taxon>Phocaeicola</taxon>
    </lineage>
</organism>
<dbReference type="PATRIC" id="fig|1121098.3.peg.249"/>
<dbReference type="Gene3D" id="1.25.40.10">
    <property type="entry name" value="Tetratricopeptide repeat domain"/>
    <property type="match status" value="3"/>
</dbReference>
<dbReference type="InterPro" id="IPR050498">
    <property type="entry name" value="Ycf3"/>
</dbReference>
<sequence>MGFFKSLFGGSNTPETEKEKNDKKNFEILKYDGIRARHMGKLPYAIKCFEEAVAINDEMETLTLLANAYIQANRLDDARITFNRMAEKEPEQVNTFLSLASICFMQEDYEGMNDACQKALALDDKNPLTYYLTAKAAVGMKEEINAIAMLTKAIVLKEDYTEAYQLRAEVLWGMKQAKDAAEDIQKLLNLNPEDEQALLLKGEILAATGEEEQAEECFNQVLSLNPFNEKAYLLLGELFLTKKDFDKAIGVYDEAIEINPNFAQAYHERGRIKLLKGDKDGSVEDMKKAMELAPETEGNISGQYNNYENMTKNVPF</sequence>
<evidence type="ECO:0000256" key="2">
    <source>
        <dbReference type="ARBA" id="ARBA00022803"/>
    </source>
</evidence>
<evidence type="ECO:0000259" key="5">
    <source>
        <dbReference type="Pfam" id="PF25062"/>
    </source>
</evidence>
<accession>U6RNU8</accession>
<dbReference type="Proteomes" id="UP000017831">
    <property type="component" value="Unassembled WGS sequence"/>
</dbReference>
<proteinExistence type="predicted"/>
<dbReference type="GO" id="GO:0046813">
    <property type="term" value="P:receptor-mediated virion attachment to host cell"/>
    <property type="evidence" value="ECO:0007669"/>
    <property type="project" value="TreeGrafter"/>
</dbReference>
<dbReference type="GeneID" id="60063672"/>